<dbReference type="AlphaFoldDB" id="A0A8J1T4R4"/>
<dbReference type="Pfam" id="PF00046">
    <property type="entry name" value="Homeodomain"/>
    <property type="match status" value="1"/>
</dbReference>
<feature type="compositionally biased region" description="Low complexity" evidence="7">
    <location>
        <begin position="33"/>
        <end position="46"/>
    </location>
</feature>
<feature type="DNA-binding region" description="Homeobox" evidence="5">
    <location>
        <begin position="49"/>
        <end position="108"/>
    </location>
</feature>
<name>A0A8J1T4R4_OWEFU</name>
<dbReference type="SMART" id="SM00389">
    <property type="entry name" value="HOX"/>
    <property type="match status" value="1"/>
</dbReference>
<reference evidence="9" key="1">
    <citation type="submission" date="2022-03" db="EMBL/GenBank/DDBJ databases">
        <authorList>
            <person name="Martin C."/>
        </authorList>
    </citation>
    <scope>NUCLEOTIDE SEQUENCE</scope>
</reference>
<feature type="compositionally biased region" description="Polar residues" evidence="7">
    <location>
        <begin position="402"/>
        <end position="416"/>
    </location>
</feature>
<dbReference type="GO" id="GO:0000981">
    <property type="term" value="F:DNA-binding transcription factor activity, RNA polymerase II-specific"/>
    <property type="evidence" value="ECO:0007669"/>
    <property type="project" value="InterPro"/>
</dbReference>
<dbReference type="InterPro" id="IPR017970">
    <property type="entry name" value="Homeobox_CS"/>
</dbReference>
<evidence type="ECO:0000313" key="10">
    <source>
        <dbReference type="Proteomes" id="UP000749559"/>
    </source>
</evidence>
<evidence type="ECO:0000256" key="5">
    <source>
        <dbReference type="PROSITE-ProRule" id="PRU00108"/>
    </source>
</evidence>
<feature type="region of interest" description="Disordered" evidence="7">
    <location>
        <begin position="33"/>
        <end position="53"/>
    </location>
</feature>
<feature type="compositionally biased region" description="Polar residues" evidence="7">
    <location>
        <begin position="216"/>
        <end position="227"/>
    </location>
</feature>
<dbReference type="GO" id="GO:0000977">
    <property type="term" value="F:RNA polymerase II transcription regulatory region sequence-specific DNA binding"/>
    <property type="evidence" value="ECO:0007669"/>
    <property type="project" value="TreeGrafter"/>
</dbReference>
<feature type="compositionally biased region" description="Low complexity" evidence="7">
    <location>
        <begin position="202"/>
        <end position="215"/>
    </location>
</feature>
<dbReference type="PANTHER" id="PTHR24329:SF337">
    <property type="entry name" value="ARISTALESS RELATED HOMEOBOX"/>
    <property type="match status" value="1"/>
</dbReference>
<dbReference type="PROSITE" id="PS00027">
    <property type="entry name" value="HOMEOBOX_1"/>
    <property type="match status" value="1"/>
</dbReference>
<evidence type="ECO:0000313" key="9">
    <source>
        <dbReference type="EMBL" id="CAH1785182.1"/>
    </source>
</evidence>
<sequence>MASMVFYNNGSSGQLGQFSDALTYAHLLQNEKFNNGNNNEAAGPPTGRRRRDRTHFSERAIERLEASFTHDQYPDINTRELLAEELGISEARVQVWFQNKRSRLRRGKAKLKTVQPKPAGTPKTQKNHLHSNNSPPNNQHTPNRASFQFNKNPILNMTGATQMHTISPSNNSFHSNQSSPSNEGSPVQTVVKSADYMLDTTSQDSFSSNHSDSSFTENNNVSVSTSKLPPPLDLSKGSHQFAQPNPNPTRYRTPSQSNDSVKPTHSVLQSGMCSPFTLASPFFPYSFPYGYTPMMEQRQGGYYFSPMLGSEYPKTSMSPTTMQSILSPLIASPMGPRAFLFPSGAHNVPSMNFTNSGVPQPQHGVPTGFAPFQNYGESLNTPKLVMDLGIPSPKPSPTSTTQGDSPSNKENGNIHSYKQKEKDINVWD</sequence>
<evidence type="ECO:0000256" key="6">
    <source>
        <dbReference type="RuleBase" id="RU000682"/>
    </source>
</evidence>
<dbReference type="InterPro" id="IPR001356">
    <property type="entry name" value="HD"/>
</dbReference>
<dbReference type="EMBL" id="CAIIXF020000005">
    <property type="protein sequence ID" value="CAH1785182.1"/>
    <property type="molecule type" value="Genomic_DNA"/>
</dbReference>
<keyword evidence="3 5" id="KW-0371">Homeobox</keyword>
<evidence type="ECO:0000256" key="3">
    <source>
        <dbReference type="ARBA" id="ARBA00023155"/>
    </source>
</evidence>
<keyword evidence="2 5" id="KW-0238">DNA-binding</keyword>
<evidence type="ECO:0000256" key="2">
    <source>
        <dbReference type="ARBA" id="ARBA00023125"/>
    </source>
</evidence>
<comment type="caution">
    <text evidence="9">The sequence shown here is derived from an EMBL/GenBank/DDBJ whole genome shotgun (WGS) entry which is preliminary data.</text>
</comment>
<comment type="subcellular location">
    <subcellularLocation>
        <location evidence="1 5 6">Nucleus</location>
    </subcellularLocation>
</comment>
<feature type="region of interest" description="Disordered" evidence="7">
    <location>
        <begin position="163"/>
        <end position="187"/>
    </location>
</feature>
<accession>A0A8J1T4R4</accession>
<keyword evidence="10" id="KW-1185">Reference proteome</keyword>
<feature type="domain" description="Homeobox" evidence="8">
    <location>
        <begin position="47"/>
        <end position="107"/>
    </location>
</feature>
<evidence type="ECO:0000256" key="4">
    <source>
        <dbReference type="ARBA" id="ARBA00023242"/>
    </source>
</evidence>
<dbReference type="InterPro" id="IPR009057">
    <property type="entry name" value="Homeodomain-like_sf"/>
</dbReference>
<organism evidence="9 10">
    <name type="scientific">Owenia fusiformis</name>
    <name type="common">Polychaete worm</name>
    <dbReference type="NCBI Taxonomy" id="6347"/>
    <lineage>
        <taxon>Eukaryota</taxon>
        <taxon>Metazoa</taxon>
        <taxon>Spiralia</taxon>
        <taxon>Lophotrochozoa</taxon>
        <taxon>Annelida</taxon>
        <taxon>Polychaeta</taxon>
        <taxon>Sedentaria</taxon>
        <taxon>Canalipalpata</taxon>
        <taxon>Sabellida</taxon>
        <taxon>Oweniida</taxon>
        <taxon>Oweniidae</taxon>
        <taxon>Owenia</taxon>
    </lineage>
</organism>
<feature type="region of interest" description="Disordered" evidence="7">
    <location>
        <begin position="201"/>
        <end position="266"/>
    </location>
</feature>
<dbReference type="SUPFAM" id="SSF46689">
    <property type="entry name" value="Homeodomain-like"/>
    <property type="match status" value="1"/>
</dbReference>
<evidence type="ECO:0000256" key="7">
    <source>
        <dbReference type="SAM" id="MobiDB-lite"/>
    </source>
</evidence>
<evidence type="ECO:0000259" key="8">
    <source>
        <dbReference type="PROSITE" id="PS50071"/>
    </source>
</evidence>
<keyword evidence="4 5" id="KW-0539">Nucleus</keyword>
<dbReference type="PROSITE" id="PS50071">
    <property type="entry name" value="HOMEOBOX_2"/>
    <property type="match status" value="1"/>
</dbReference>
<feature type="region of interest" description="Disordered" evidence="7">
    <location>
        <begin position="383"/>
        <end position="428"/>
    </location>
</feature>
<dbReference type="CDD" id="cd00086">
    <property type="entry name" value="homeodomain"/>
    <property type="match status" value="1"/>
</dbReference>
<feature type="compositionally biased region" description="Polar residues" evidence="7">
    <location>
        <begin position="237"/>
        <end position="266"/>
    </location>
</feature>
<protein>
    <recommendedName>
        <fullName evidence="8">Homeobox domain-containing protein</fullName>
    </recommendedName>
</protein>
<gene>
    <name evidence="9" type="ORF">OFUS_LOCUS11281</name>
</gene>
<dbReference type="Proteomes" id="UP000749559">
    <property type="component" value="Unassembled WGS sequence"/>
</dbReference>
<feature type="compositionally biased region" description="Low complexity" evidence="7">
    <location>
        <begin position="130"/>
        <end position="143"/>
    </location>
</feature>
<dbReference type="GO" id="GO:0005634">
    <property type="term" value="C:nucleus"/>
    <property type="evidence" value="ECO:0007669"/>
    <property type="project" value="UniProtKB-SubCell"/>
</dbReference>
<dbReference type="OrthoDB" id="6159439at2759"/>
<dbReference type="InterPro" id="IPR050649">
    <property type="entry name" value="Paired_Homeobox_TFs"/>
</dbReference>
<feature type="region of interest" description="Disordered" evidence="7">
    <location>
        <begin position="104"/>
        <end position="147"/>
    </location>
</feature>
<feature type="compositionally biased region" description="Basic and acidic residues" evidence="7">
    <location>
        <begin position="418"/>
        <end position="428"/>
    </location>
</feature>
<proteinExistence type="predicted"/>
<dbReference type="Gene3D" id="1.10.10.60">
    <property type="entry name" value="Homeodomain-like"/>
    <property type="match status" value="1"/>
</dbReference>
<evidence type="ECO:0000256" key="1">
    <source>
        <dbReference type="ARBA" id="ARBA00004123"/>
    </source>
</evidence>
<dbReference type="PANTHER" id="PTHR24329">
    <property type="entry name" value="HOMEOBOX PROTEIN ARISTALESS"/>
    <property type="match status" value="1"/>
</dbReference>